<keyword evidence="1" id="KW-0472">Membrane</keyword>
<evidence type="ECO:0000313" key="3">
    <source>
        <dbReference type="EMBL" id="TVM33029.1"/>
    </source>
</evidence>
<accession>A0A6P1ZI75</accession>
<evidence type="ECO:0000256" key="1">
    <source>
        <dbReference type="SAM" id="Phobius"/>
    </source>
</evidence>
<dbReference type="Proteomes" id="UP000503251">
    <property type="component" value="Chromosome"/>
</dbReference>
<feature type="transmembrane region" description="Helical" evidence="1">
    <location>
        <begin position="12"/>
        <end position="33"/>
    </location>
</feature>
<evidence type="ECO:0000313" key="5">
    <source>
        <dbReference type="Proteomes" id="UP000503251"/>
    </source>
</evidence>
<dbReference type="OrthoDB" id="5465185at2"/>
<dbReference type="AlphaFoldDB" id="A0A6P1ZI75"/>
<reference evidence="2 5" key="2">
    <citation type="submission" date="2019-04" db="EMBL/GenBank/DDBJ databases">
        <title>Isolation and culture of sulfate reducing bacteria from the cold seep of the South China Sea.</title>
        <authorList>
            <person name="Sun C."/>
            <person name="Liu R."/>
        </authorList>
    </citation>
    <scope>NUCLEOTIDE SEQUENCE [LARGE SCALE GENOMIC DNA]</scope>
    <source>
        <strain evidence="2 5">CS1</strain>
    </source>
</reference>
<keyword evidence="1" id="KW-1133">Transmembrane helix</keyword>
<dbReference type="RefSeq" id="WP_144305757.1">
    <property type="nucleotide sequence ID" value="NZ_CP039543.1"/>
</dbReference>
<name>A0A6P1ZI75_9BACT</name>
<reference evidence="3 4" key="1">
    <citation type="submission" date="2018-06" db="EMBL/GenBank/DDBJ databases">
        <title>Complete genome of Desulfovibrio marinus P48SEP.</title>
        <authorList>
            <person name="Crispim J.S."/>
            <person name="Vidigal P.M.P."/>
            <person name="Silva L.C.F."/>
            <person name="Araujo L.C."/>
            <person name="Laguardia C.N."/>
            <person name="Dias R.S."/>
            <person name="Sousa M.P."/>
            <person name="Paula S.O."/>
            <person name="Silva C."/>
        </authorList>
    </citation>
    <scope>NUCLEOTIDE SEQUENCE [LARGE SCALE GENOMIC DNA]</scope>
    <source>
        <strain evidence="3 4">P48SEP</strain>
    </source>
</reference>
<proteinExistence type="predicted"/>
<dbReference type="Proteomes" id="UP000434052">
    <property type="component" value="Unassembled WGS sequence"/>
</dbReference>
<evidence type="ECO:0000313" key="4">
    <source>
        <dbReference type="Proteomes" id="UP000434052"/>
    </source>
</evidence>
<gene>
    <name evidence="3" type="ORF">DQK91_12755</name>
    <name evidence="2" type="ORF">E8L03_05995</name>
</gene>
<protein>
    <submittedName>
        <fullName evidence="3">Uncharacterized protein</fullName>
    </submittedName>
</protein>
<sequence length="98" mass="11085">MTQKQKQTIRGWAGLIAGSAVLFTFMFVVGPYFERFESVRTFTSYVKENNINAGGIWWTDTELTSEAEMGARSTMRFLPTGTEHRSAFNEIGTLGFMQ</sequence>
<keyword evidence="5" id="KW-1185">Reference proteome</keyword>
<organism evidence="3 4">
    <name type="scientific">Oceanidesulfovibrio marinus</name>
    <dbReference type="NCBI Taxonomy" id="370038"/>
    <lineage>
        <taxon>Bacteria</taxon>
        <taxon>Pseudomonadati</taxon>
        <taxon>Thermodesulfobacteriota</taxon>
        <taxon>Desulfovibrionia</taxon>
        <taxon>Desulfovibrionales</taxon>
        <taxon>Desulfovibrionaceae</taxon>
        <taxon>Oceanidesulfovibrio</taxon>
    </lineage>
</organism>
<evidence type="ECO:0000313" key="2">
    <source>
        <dbReference type="EMBL" id="QJT08503.1"/>
    </source>
</evidence>
<dbReference type="EMBL" id="QMIF01000008">
    <property type="protein sequence ID" value="TVM33029.1"/>
    <property type="molecule type" value="Genomic_DNA"/>
</dbReference>
<dbReference type="EMBL" id="CP039543">
    <property type="protein sequence ID" value="QJT08503.1"/>
    <property type="molecule type" value="Genomic_DNA"/>
</dbReference>
<keyword evidence="1" id="KW-0812">Transmembrane</keyword>